<dbReference type="AlphaFoldDB" id="A0A1S2LPJ5"/>
<dbReference type="Pfam" id="PF01048">
    <property type="entry name" value="PNP_UDP_1"/>
    <property type="match status" value="1"/>
</dbReference>
<evidence type="ECO:0000313" key="4">
    <source>
        <dbReference type="EMBL" id="OIJ13587.1"/>
    </source>
</evidence>
<name>A0A1S2LPJ5_9BACI</name>
<dbReference type="InterPro" id="IPR035994">
    <property type="entry name" value="Nucleoside_phosphorylase_sf"/>
</dbReference>
<dbReference type="GO" id="GO:0005829">
    <property type="term" value="C:cytosol"/>
    <property type="evidence" value="ECO:0007669"/>
    <property type="project" value="TreeGrafter"/>
</dbReference>
<keyword evidence="5" id="KW-1185">Reference proteome</keyword>
<dbReference type="EC" id="3.2.2.26" evidence="1 2"/>
<comment type="pathway">
    <text evidence="1">Quinol/quinone metabolism; menaquinone biosynthesis.</text>
</comment>
<comment type="catalytic activity">
    <reaction evidence="1">
        <text>futalosine + H2O = dehypoxanthine futalosine + hypoxanthine</text>
        <dbReference type="Rhea" id="RHEA:25904"/>
        <dbReference type="ChEBI" id="CHEBI:15377"/>
        <dbReference type="ChEBI" id="CHEBI:17368"/>
        <dbReference type="ChEBI" id="CHEBI:58863"/>
        <dbReference type="ChEBI" id="CHEBI:58864"/>
        <dbReference type="EC" id="3.2.2.26"/>
    </reaction>
</comment>
<evidence type="ECO:0000259" key="3">
    <source>
        <dbReference type="Pfam" id="PF01048"/>
    </source>
</evidence>
<dbReference type="InterPro" id="IPR019963">
    <property type="entry name" value="FL_hydrolase_MqnB"/>
</dbReference>
<comment type="similarity">
    <text evidence="1">Belongs to the PNP/UDP phosphorylase family. Futalosine hydrolase subfamily.</text>
</comment>
<organism evidence="4 5">
    <name type="scientific">Anaerobacillus alkalilacustris</name>
    <dbReference type="NCBI Taxonomy" id="393763"/>
    <lineage>
        <taxon>Bacteria</taxon>
        <taxon>Bacillati</taxon>
        <taxon>Bacillota</taxon>
        <taxon>Bacilli</taxon>
        <taxon>Bacillales</taxon>
        <taxon>Bacillaceae</taxon>
        <taxon>Anaerobacillus</taxon>
    </lineage>
</organism>
<dbReference type="EMBL" id="MLQR01000027">
    <property type="protein sequence ID" value="OIJ13587.1"/>
    <property type="molecule type" value="Genomic_DNA"/>
</dbReference>
<protein>
    <recommendedName>
        <fullName evidence="1 2">Futalosine hydrolase</fullName>
        <shortName evidence="1">FL hydrolase</shortName>
        <ecNumber evidence="1 2">3.2.2.26</ecNumber>
    </recommendedName>
    <alternativeName>
        <fullName evidence="1">Futalosine nucleosidase</fullName>
    </alternativeName>
    <alternativeName>
        <fullName evidence="1">Menaquinone biosynthetic enzyme MqnB</fullName>
    </alternativeName>
</protein>
<dbReference type="SUPFAM" id="SSF53167">
    <property type="entry name" value="Purine and uridine phosphorylases"/>
    <property type="match status" value="1"/>
</dbReference>
<dbReference type="PANTHER" id="PTHR46832:SF2">
    <property type="entry name" value="FUTALOSINE HYDROLASE"/>
    <property type="match status" value="1"/>
</dbReference>
<evidence type="ECO:0000256" key="1">
    <source>
        <dbReference type="HAMAP-Rule" id="MF_00991"/>
    </source>
</evidence>
<dbReference type="GO" id="GO:0008782">
    <property type="term" value="F:adenosylhomocysteine nucleosidase activity"/>
    <property type="evidence" value="ECO:0007669"/>
    <property type="project" value="TreeGrafter"/>
</dbReference>
<dbReference type="GO" id="GO:0008930">
    <property type="term" value="F:methylthioadenosine nucleosidase activity"/>
    <property type="evidence" value="ECO:0007669"/>
    <property type="project" value="TreeGrafter"/>
</dbReference>
<accession>A0A1S2LPJ5</accession>
<proteinExistence type="inferred from homology"/>
<dbReference type="PANTHER" id="PTHR46832">
    <property type="entry name" value="5'-METHYLTHIOADENOSINE/S-ADENOSYLHOMOCYSTEINE NUCLEOSIDASE"/>
    <property type="match status" value="1"/>
</dbReference>
<dbReference type="NCBIfam" id="NF006087">
    <property type="entry name" value="PRK08236.1"/>
    <property type="match status" value="1"/>
</dbReference>
<dbReference type="HAMAP" id="MF_00991">
    <property type="entry name" value="MqnB"/>
    <property type="match status" value="1"/>
</dbReference>
<comment type="caution">
    <text evidence="4">The sequence shown here is derived from an EMBL/GenBank/DDBJ whole genome shotgun (WGS) entry which is preliminary data.</text>
</comment>
<dbReference type="Gene3D" id="3.40.50.1580">
    <property type="entry name" value="Nucleoside phosphorylase domain"/>
    <property type="match status" value="1"/>
</dbReference>
<dbReference type="NCBIfam" id="TIGR03664">
    <property type="entry name" value="fut_nucase"/>
    <property type="match status" value="1"/>
</dbReference>
<keyword evidence="1 4" id="KW-0378">Hydrolase</keyword>
<keyword evidence="1" id="KW-0474">Menaquinone biosynthesis</keyword>
<dbReference type="GO" id="GO:0009116">
    <property type="term" value="P:nucleoside metabolic process"/>
    <property type="evidence" value="ECO:0007669"/>
    <property type="project" value="InterPro"/>
</dbReference>
<dbReference type="CDD" id="cd17766">
    <property type="entry name" value="futalosine_nucleosidase_MqnB"/>
    <property type="match status" value="1"/>
</dbReference>
<dbReference type="GO" id="GO:0009234">
    <property type="term" value="P:menaquinone biosynthetic process"/>
    <property type="evidence" value="ECO:0007669"/>
    <property type="project" value="UniProtKB-UniRule"/>
</dbReference>
<dbReference type="InterPro" id="IPR000845">
    <property type="entry name" value="Nucleoside_phosphorylase_d"/>
</dbReference>
<dbReference type="Proteomes" id="UP000179524">
    <property type="component" value="Unassembled WGS sequence"/>
</dbReference>
<dbReference type="UniPathway" id="UPA00079"/>
<evidence type="ECO:0000256" key="2">
    <source>
        <dbReference type="NCBIfam" id="TIGR03664"/>
    </source>
</evidence>
<gene>
    <name evidence="1" type="primary">mqnB</name>
    <name evidence="4" type="ORF">BKP37_09900</name>
</gene>
<dbReference type="RefSeq" id="WP_071309438.1">
    <property type="nucleotide sequence ID" value="NZ_MLQR01000027.1"/>
</dbReference>
<reference evidence="4 5" key="1">
    <citation type="submission" date="2016-10" db="EMBL/GenBank/DDBJ databases">
        <title>Draft genome sequences of four alkaliphilic bacteria belonging to the Anaerobacillus genus.</title>
        <authorList>
            <person name="Bassil N.M."/>
            <person name="Lloyd J.R."/>
        </authorList>
    </citation>
    <scope>NUCLEOTIDE SEQUENCE [LARGE SCALE GENOMIC DNA]</scope>
    <source>
        <strain evidence="4 5">DSM 18345</strain>
    </source>
</reference>
<feature type="domain" description="Nucleoside phosphorylase" evidence="3">
    <location>
        <begin position="30"/>
        <end position="206"/>
    </location>
</feature>
<comment type="function">
    <text evidence="1">Catalyzes the hydrolysis of futalosine (FL) to dehypoxanthine futalosine (DHFL) and hypoxanthine, a step in the biosynthesis of menaquinone (MK, vitamin K2).</text>
</comment>
<sequence>MNGKVLIMTAVKAEQEAVLRGLNGDSRFDVIVAGVGQVAAAITTTKALATSNFHVVISAGIGGGFRNQAETGSVVVSSEIIAADLGAQTVDGFSMVEELGFGFSRVSVDRELVINVTDTLKNSGMIVKTGPILTLSTVTGTEETAQELAARFSGATAEAMEGFGVASAAKEFHIPCLEIRTISNPVGPRDRSAWKIKEALEALEKVSSILPEVLN</sequence>
<dbReference type="GO" id="GO:0019284">
    <property type="term" value="P:L-methionine salvage from S-adenosylmethionine"/>
    <property type="evidence" value="ECO:0007669"/>
    <property type="project" value="TreeGrafter"/>
</dbReference>
<evidence type="ECO:0000313" key="5">
    <source>
        <dbReference type="Proteomes" id="UP000179524"/>
    </source>
</evidence>